<dbReference type="Gene3D" id="4.10.240.10">
    <property type="entry name" value="Zn(2)-C6 fungal-type DNA-binding domain"/>
    <property type="match status" value="1"/>
</dbReference>
<feature type="domain" description="Zn(2)-C6 fungal-type" evidence="2">
    <location>
        <begin position="10"/>
        <end position="38"/>
    </location>
</feature>
<accession>A0A1E1LGK5</accession>
<dbReference type="GO" id="GO:0000981">
    <property type="term" value="F:DNA-binding transcription factor activity, RNA polymerase II-specific"/>
    <property type="evidence" value="ECO:0007669"/>
    <property type="project" value="InterPro"/>
</dbReference>
<dbReference type="InParanoid" id="A0A1E1LGK5"/>
<dbReference type="InterPro" id="IPR053175">
    <property type="entry name" value="DHMBA_Reg_Transcription_Factor"/>
</dbReference>
<reference evidence="4" key="1">
    <citation type="submission" date="2016-03" db="EMBL/GenBank/DDBJ databases">
        <authorList>
            <person name="Ploux O."/>
        </authorList>
    </citation>
    <scope>NUCLEOTIDE SEQUENCE [LARGE SCALE GENOMIC DNA]</scope>
    <source>
        <strain evidence="4">UK7</strain>
    </source>
</reference>
<dbReference type="InterPro" id="IPR036864">
    <property type="entry name" value="Zn2-C6_fun-type_DNA-bd_sf"/>
</dbReference>
<dbReference type="PANTHER" id="PTHR38791">
    <property type="entry name" value="ZN(II)2CYS6 TRANSCRIPTION FACTOR (EUROFUNG)-RELATED-RELATED"/>
    <property type="match status" value="1"/>
</dbReference>
<proteinExistence type="predicted"/>
<dbReference type="Pfam" id="PF00172">
    <property type="entry name" value="Zn_clus"/>
    <property type="match status" value="1"/>
</dbReference>
<protein>
    <submittedName>
        <fullName evidence="3">Related to negative acting factor</fullName>
    </submittedName>
</protein>
<dbReference type="AlphaFoldDB" id="A0A1E1LGK5"/>
<evidence type="ECO:0000256" key="1">
    <source>
        <dbReference type="ARBA" id="ARBA00023242"/>
    </source>
</evidence>
<name>A0A1E1LGK5_9HELO</name>
<dbReference type="SUPFAM" id="SSF57701">
    <property type="entry name" value="Zn2/Cys6 DNA-binding domain"/>
    <property type="match status" value="1"/>
</dbReference>
<dbReference type="EMBL" id="FJUW01000051">
    <property type="protein sequence ID" value="CZT09646.1"/>
    <property type="molecule type" value="Genomic_DNA"/>
</dbReference>
<evidence type="ECO:0000313" key="3">
    <source>
        <dbReference type="EMBL" id="CZT09646.1"/>
    </source>
</evidence>
<dbReference type="CDD" id="cd00067">
    <property type="entry name" value="GAL4"/>
    <property type="match status" value="1"/>
</dbReference>
<dbReference type="STRING" id="914237.A0A1E1LGK5"/>
<keyword evidence="4" id="KW-1185">Reference proteome</keyword>
<sequence>MVYCGKPSKACGECRLRRTKCDTKRPSCSQCVRAGRTCNGYRDPADMMFRDESEGLLSKRQRAKAQSQKQRPTVSLSLPAHTSQASIIAVPDDSQLSLLIPDVHKLPLIFFNLETSTDGEATCFFFRNYVLQQDMFSQGSFRYLSDIYEIEEIGSALADSVASLGLVGLAHFWRASSILAKATAKYNWALKAISSHLTTVDGAKSDQTIIAIVLLGLYETNTCNSRISMETWERHITGASALLQLRGKEQLRTLIGYHLFIHLRTQVITNYIQRHAQVPDIISDWSQDLYFETVEQAAATTLSNLAIRYCNLRASMSSFRDYSDSERIIATACALDFEYEMWTKTCPLQYIYQTVNLNERSEDVFSDHYHVYSSVWVGALWNNYRSARILVNELILDQLGYLYQNNPESCLLWHENCFYENQILASKSMLLQLCHDICASVPYFLGYKSGITGFMDQAPKSVNENLLLWPLYTAGVTGLVSDMMRVGVAGRLQWIADVMGSRQAGPLAYSMLRRQDHLLWNPDLIENASLADVSELAYNY</sequence>
<dbReference type="GO" id="GO:0008270">
    <property type="term" value="F:zinc ion binding"/>
    <property type="evidence" value="ECO:0007669"/>
    <property type="project" value="InterPro"/>
</dbReference>
<dbReference type="PROSITE" id="PS00463">
    <property type="entry name" value="ZN2_CY6_FUNGAL_1"/>
    <property type="match status" value="1"/>
</dbReference>
<organism evidence="3 4">
    <name type="scientific">Rhynchosporium graminicola</name>
    <dbReference type="NCBI Taxonomy" id="2792576"/>
    <lineage>
        <taxon>Eukaryota</taxon>
        <taxon>Fungi</taxon>
        <taxon>Dikarya</taxon>
        <taxon>Ascomycota</taxon>
        <taxon>Pezizomycotina</taxon>
        <taxon>Leotiomycetes</taxon>
        <taxon>Helotiales</taxon>
        <taxon>Ploettnerulaceae</taxon>
        <taxon>Rhynchosporium</taxon>
    </lineage>
</organism>
<keyword evidence="1" id="KW-0539">Nucleus</keyword>
<dbReference type="SMART" id="SM00066">
    <property type="entry name" value="GAL4"/>
    <property type="match status" value="1"/>
</dbReference>
<evidence type="ECO:0000313" key="4">
    <source>
        <dbReference type="Proteomes" id="UP000178129"/>
    </source>
</evidence>
<dbReference type="InterPro" id="IPR001138">
    <property type="entry name" value="Zn2Cys6_DnaBD"/>
</dbReference>
<dbReference type="PROSITE" id="PS50048">
    <property type="entry name" value="ZN2_CY6_FUNGAL_2"/>
    <property type="match status" value="1"/>
</dbReference>
<gene>
    <name evidence="3" type="ORF">RCO7_03734</name>
</gene>
<dbReference type="Proteomes" id="UP000178129">
    <property type="component" value="Unassembled WGS sequence"/>
</dbReference>
<comment type="caution">
    <text evidence="3">The sequence shown here is derived from an EMBL/GenBank/DDBJ whole genome shotgun (WGS) entry which is preliminary data.</text>
</comment>
<dbReference type="PANTHER" id="PTHR38791:SF5">
    <property type="entry name" value="TRANSCRIPTION FACTOR DBAG-RELATED"/>
    <property type="match status" value="1"/>
</dbReference>
<evidence type="ECO:0000259" key="2">
    <source>
        <dbReference type="PROSITE" id="PS50048"/>
    </source>
</evidence>